<evidence type="ECO:0000313" key="2">
    <source>
        <dbReference type="Proteomes" id="UP001143463"/>
    </source>
</evidence>
<gene>
    <name evidence="1" type="ORF">GCM10017577_10270</name>
</gene>
<accession>A0A9W6KXI8</accession>
<name>A0A9W6KXI8_9PSEU</name>
<dbReference type="EMBL" id="BSFQ01000003">
    <property type="protein sequence ID" value="GLL09887.1"/>
    <property type="molecule type" value="Genomic_DNA"/>
</dbReference>
<dbReference type="Gene3D" id="3.40.50.300">
    <property type="entry name" value="P-loop containing nucleotide triphosphate hydrolases"/>
    <property type="match status" value="1"/>
</dbReference>
<proteinExistence type="predicted"/>
<organism evidence="1 2">
    <name type="scientific">Pseudonocardia halophobica</name>
    <dbReference type="NCBI Taxonomy" id="29401"/>
    <lineage>
        <taxon>Bacteria</taxon>
        <taxon>Bacillati</taxon>
        <taxon>Actinomycetota</taxon>
        <taxon>Actinomycetes</taxon>
        <taxon>Pseudonocardiales</taxon>
        <taxon>Pseudonocardiaceae</taxon>
        <taxon>Pseudonocardia</taxon>
    </lineage>
</organism>
<comment type="caution">
    <text evidence="1">The sequence shown here is derived from an EMBL/GenBank/DDBJ whole genome shotgun (WGS) entry which is preliminary data.</text>
</comment>
<keyword evidence="2" id="KW-1185">Reference proteome</keyword>
<reference evidence="1" key="2">
    <citation type="submission" date="2023-01" db="EMBL/GenBank/DDBJ databases">
        <authorList>
            <person name="Sun Q."/>
            <person name="Evtushenko L."/>
        </authorList>
    </citation>
    <scope>NUCLEOTIDE SEQUENCE</scope>
    <source>
        <strain evidence="1">VKM Ac-1069</strain>
    </source>
</reference>
<dbReference type="RefSeq" id="WP_156067398.1">
    <property type="nucleotide sequence ID" value="NZ_BAAAUZ010000011.1"/>
</dbReference>
<dbReference type="InterPro" id="IPR027417">
    <property type="entry name" value="P-loop_NTPase"/>
</dbReference>
<reference evidence="1" key="1">
    <citation type="journal article" date="2014" name="Int. J. Syst. Evol. Microbiol.">
        <title>Complete genome sequence of Corynebacterium casei LMG S-19264T (=DSM 44701T), isolated from a smear-ripened cheese.</title>
        <authorList>
            <consortium name="US DOE Joint Genome Institute (JGI-PGF)"/>
            <person name="Walter F."/>
            <person name="Albersmeier A."/>
            <person name="Kalinowski J."/>
            <person name="Ruckert C."/>
        </authorList>
    </citation>
    <scope>NUCLEOTIDE SEQUENCE</scope>
    <source>
        <strain evidence="1">VKM Ac-1069</strain>
    </source>
</reference>
<evidence type="ECO:0008006" key="3">
    <source>
        <dbReference type="Google" id="ProtNLM"/>
    </source>
</evidence>
<sequence>MLITFVSIKGSPGVTTLTLAAAATWPRPAIALDLDPQGGDLLAGLTGGAVPAEHTIVDVLLEARLTGPEAALRQHVCRPVEHGPHLLAGFGTAGQSNAVPWQSFAATVTEIVDADVLVDLGRFVISHPANAMLRCSDLVAVVTGTSLRALRATARTLPALQSETDGAPTGLVIVDPGRPYSATDVSRACGIPVLGEIPFDRRAAIVWTEAAPPAPRHIRSPLTQAARAFATRVLSGPQTWARTASS</sequence>
<evidence type="ECO:0000313" key="1">
    <source>
        <dbReference type="EMBL" id="GLL09887.1"/>
    </source>
</evidence>
<dbReference type="SUPFAM" id="SSF52540">
    <property type="entry name" value="P-loop containing nucleoside triphosphate hydrolases"/>
    <property type="match status" value="1"/>
</dbReference>
<dbReference type="AlphaFoldDB" id="A0A9W6KXI8"/>
<dbReference type="Proteomes" id="UP001143463">
    <property type="component" value="Unassembled WGS sequence"/>
</dbReference>
<protein>
    <recommendedName>
        <fullName evidence="3">MinD-like ATPase involved in chromosome partitioning or flagellar assembly</fullName>
    </recommendedName>
</protein>